<dbReference type="AlphaFoldDB" id="A0A319CGK8"/>
<sequence>MQWPVVAWEVKAKIRGRLGIITIPTAACNLLAMIVFGYAFSPVFSVNGISLQCFGCLVVNPSVPLICDWTKFRVQQKY</sequence>
<protein>
    <submittedName>
        <fullName evidence="2">Uncharacterized protein</fullName>
    </submittedName>
</protein>
<accession>A0A319CGK8</accession>
<organism evidence="2 3">
    <name type="scientific">Aspergillus uvarum CBS 121591</name>
    <dbReference type="NCBI Taxonomy" id="1448315"/>
    <lineage>
        <taxon>Eukaryota</taxon>
        <taxon>Fungi</taxon>
        <taxon>Dikarya</taxon>
        <taxon>Ascomycota</taxon>
        <taxon>Pezizomycotina</taxon>
        <taxon>Eurotiomycetes</taxon>
        <taxon>Eurotiomycetidae</taxon>
        <taxon>Eurotiales</taxon>
        <taxon>Aspergillaceae</taxon>
        <taxon>Aspergillus</taxon>
        <taxon>Aspergillus subgen. Circumdati</taxon>
    </lineage>
</organism>
<feature type="transmembrane region" description="Helical" evidence="1">
    <location>
        <begin position="18"/>
        <end position="40"/>
    </location>
</feature>
<evidence type="ECO:0000313" key="2">
    <source>
        <dbReference type="EMBL" id="PYH84364.1"/>
    </source>
</evidence>
<evidence type="ECO:0000313" key="3">
    <source>
        <dbReference type="Proteomes" id="UP000248340"/>
    </source>
</evidence>
<reference evidence="2 3" key="1">
    <citation type="submission" date="2016-12" db="EMBL/GenBank/DDBJ databases">
        <title>The genomes of Aspergillus section Nigri reveals drivers in fungal speciation.</title>
        <authorList>
            <consortium name="DOE Joint Genome Institute"/>
            <person name="Vesth T.C."/>
            <person name="Nybo J."/>
            <person name="Theobald S."/>
            <person name="Brandl J."/>
            <person name="Frisvad J.C."/>
            <person name="Nielsen K.F."/>
            <person name="Lyhne E.K."/>
            <person name="Kogle M.E."/>
            <person name="Kuo A."/>
            <person name="Riley R."/>
            <person name="Clum A."/>
            <person name="Nolan M."/>
            <person name="Lipzen A."/>
            <person name="Salamov A."/>
            <person name="Henrissat B."/>
            <person name="Wiebenga A."/>
            <person name="De Vries R.P."/>
            <person name="Grigoriev I.V."/>
            <person name="Mortensen U.H."/>
            <person name="Andersen M.R."/>
            <person name="Baker S.E."/>
        </authorList>
    </citation>
    <scope>NUCLEOTIDE SEQUENCE [LARGE SCALE GENOMIC DNA]</scope>
    <source>
        <strain evidence="2 3">CBS 121591</strain>
    </source>
</reference>
<evidence type="ECO:0000256" key="1">
    <source>
        <dbReference type="SAM" id="Phobius"/>
    </source>
</evidence>
<feature type="transmembrane region" description="Helical" evidence="1">
    <location>
        <begin position="46"/>
        <end position="67"/>
    </location>
</feature>
<dbReference type="RefSeq" id="XP_025494564.1">
    <property type="nucleotide sequence ID" value="XM_025630351.1"/>
</dbReference>
<dbReference type="EMBL" id="KZ821684">
    <property type="protein sequence ID" value="PYH84364.1"/>
    <property type="molecule type" value="Genomic_DNA"/>
</dbReference>
<dbReference type="VEuPathDB" id="FungiDB:BO82DRAFT_17123"/>
<gene>
    <name evidence="2" type="ORF">BO82DRAFT_17123</name>
</gene>
<keyword evidence="1" id="KW-1133">Transmembrane helix</keyword>
<keyword evidence="1" id="KW-0472">Membrane</keyword>
<keyword evidence="3" id="KW-1185">Reference proteome</keyword>
<proteinExistence type="predicted"/>
<dbReference type="GeneID" id="37133092"/>
<name>A0A319CGK8_9EURO</name>
<dbReference type="Proteomes" id="UP000248340">
    <property type="component" value="Unassembled WGS sequence"/>
</dbReference>
<keyword evidence="1" id="KW-0812">Transmembrane</keyword>